<evidence type="ECO:0000256" key="12">
    <source>
        <dbReference type="SAM" id="MobiDB-lite"/>
    </source>
</evidence>
<dbReference type="InterPro" id="IPR046357">
    <property type="entry name" value="PPIase_dom_sf"/>
</dbReference>
<dbReference type="RefSeq" id="WP_148947131.1">
    <property type="nucleotide sequence ID" value="NZ_VTEH01000009.1"/>
</dbReference>
<evidence type="ECO:0000256" key="3">
    <source>
        <dbReference type="ARBA" id="ARBA00006071"/>
    </source>
</evidence>
<keyword evidence="6 11" id="KW-0697">Rotamase</keyword>
<comment type="caution">
    <text evidence="15">The sequence shown here is derived from an EMBL/GenBank/DDBJ whole genome shotgun (WGS) entry which is preliminary data.</text>
</comment>
<dbReference type="InterPro" id="IPR023058">
    <property type="entry name" value="PPIase_PpiC_CS"/>
</dbReference>
<dbReference type="HAMAP" id="MF_01145">
    <property type="entry name" value="Foldase_PrsA"/>
    <property type="match status" value="1"/>
</dbReference>
<comment type="function">
    <text evidence="11">Plays a major role in protein secretion by helping the post-translocational extracellular folding of several secreted proteins.</text>
</comment>
<dbReference type="PROSITE" id="PS01096">
    <property type="entry name" value="PPIC_PPIASE_1"/>
    <property type="match status" value="1"/>
</dbReference>
<dbReference type="Gene3D" id="3.10.50.40">
    <property type="match status" value="1"/>
</dbReference>
<comment type="similarity">
    <text evidence="3 11">Belongs to the PrsA family.</text>
</comment>
<reference evidence="15 16" key="1">
    <citation type="submission" date="2019-08" db="EMBL/GenBank/DDBJ databases">
        <title>Bacillus genomes from the desert of Cuatro Cienegas, Coahuila.</title>
        <authorList>
            <person name="Olmedo-Alvarez G."/>
        </authorList>
    </citation>
    <scope>NUCLEOTIDE SEQUENCE [LARGE SCALE GENOMIC DNA]</scope>
    <source>
        <strain evidence="15 16">CH40_1T</strain>
    </source>
</reference>
<dbReference type="InterPro" id="IPR050245">
    <property type="entry name" value="PrsA_foldase"/>
</dbReference>
<proteinExistence type="inferred from homology"/>
<dbReference type="PANTHER" id="PTHR47245">
    <property type="entry name" value="PEPTIDYLPROLYL ISOMERASE"/>
    <property type="match status" value="1"/>
</dbReference>
<feature type="compositionally biased region" description="Low complexity" evidence="12">
    <location>
        <begin position="296"/>
        <end position="312"/>
    </location>
</feature>
<dbReference type="InterPro" id="IPR000297">
    <property type="entry name" value="PPIase_PpiC"/>
</dbReference>
<keyword evidence="10 11" id="KW-0449">Lipoprotein</keyword>
<comment type="catalytic activity">
    <reaction evidence="1 11">
        <text>[protein]-peptidylproline (omega=180) = [protein]-peptidylproline (omega=0)</text>
        <dbReference type="Rhea" id="RHEA:16237"/>
        <dbReference type="Rhea" id="RHEA-COMP:10747"/>
        <dbReference type="Rhea" id="RHEA-COMP:10748"/>
        <dbReference type="ChEBI" id="CHEBI:83833"/>
        <dbReference type="ChEBI" id="CHEBI:83834"/>
        <dbReference type="EC" id="5.2.1.8"/>
    </reaction>
</comment>
<feature type="region of interest" description="Disordered" evidence="12">
    <location>
        <begin position="281"/>
        <end position="329"/>
    </location>
</feature>
<dbReference type="InterPro" id="IPR027304">
    <property type="entry name" value="Trigger_fact/SurA_dom_sf"/>
</dbReference>
<accession>A0A5D4KC39</accession>
<evidence type="ECO:0000256" key="5">
    <source>
        <dbReference type="ARBA" id="ARBA00022729"/>
    </source>
</evidence>
<dbReference type="GO" id="GO:0003755">
    <property type="term" value="F:peptidyl-prolyl cis-trans isomerase activity"/>
    <property type="evidence" value="ECO:0007669"/>
    <property type="project" value="UniProtKB-UniRule"/>
</dbReference>
<keyword evidence="7 11" id="KW-0472">Membrane</keyword>
<evidence type="ECO:0000256" key="2">
    <source>
        <dbReference type="ARBA" id="ARBA00004193"/>
    </source>
</evidence>
<evidence type="ECO:0000313" key="16">
    <source>
        <dbReference type="Proteomes" id="UP000323317"/>
    </source>
</evidence>
<dbReference type="Proteomes" id="UP000323317">
    <property type="component" value="Unassembled WGS sequence"/>
</dbReference>
<gene>
    <name evidence="11 15" type="primary">prsA</name>
    <name evidence="15" type="ORF">FZC79_12440</name>
</gene>
<dbReference type="EC" id="5.2.1.8" evidence="11"/>
<evidence type="ECO:0000259" key="14">
    <source>
        <dbReference type="PROSITE" id="PS50198"/>
    </source>
</evidence>
<evidence type="ECO:0000256" key="13">
    <source>
        <dbReference type="SAM" id="SignalP"/>
    </source>
</evidence>
<keyword evidence="5 11" id="KW-0732">Signal</keyword>
<dbReference type="Pfam" id="PF00639">
    <property type="entry name" value="Rotamase"/>
    <property type="match status" value="1"/>
</dbReference>
<dbReference type="EMBL" id="VTEH01000009">
    <property type="protein sequence ID" value="TYR74911.1"/>
    <property type="molecule type" value="Genomic_DNA"/>
</dbReference>
<feature type="compositionally biased region" description="Acidic residues" evidence="12">
    <location>
        <begin position="313"/>
        <end position="329"/>
    </location>
</feature>
<evidence type="ECO:0000256" key="7">
    <source>
        <dbReference type="ARBA" id="ARBA00023136"/>
    </source>
</evidence>
<evidence type="ECO:0000256" key="11">
    <source>
        <dbReference type="HAMAP-Rule" id="MF_01145"/>
    </source>
</evidence>
<evidence type="ECO:0000256" key="9">
    <source>
        <dbReference type="ARBA" id="ARBA00023235"/>
    </source>
</evidence>
<name>A0A5D4KC39_9BACI</name>
<comment type="subcellular location">
    <subcellularLocation>
        <location evidence="2 11">Cell membrane</location>
        <topology evidence="2 11">Lipid-anchor</topology>
    </subcellularLocation>
</comment>
<keyword evidence="9 11" id="KW-0413">Isomerase</keyword>
<sequence>MKKWILTMSLAAGVIGLSACSNGDDNGNSEVVAETKAGDVTKEELFASMKEKFTPQMEQALQELVLTKVLSDKYEVTEEEVDEKLNEAKDQLGPQFEMFLSQYNLDEESFREYLELQLLQEKAATADVEVSEDELKEYYDNWKPEIEVRHILVDDKETADEVKKKLADGTAFEDLATEYSNDPGSAENGGSLGWVDSEGRQSFVPEFSEALDKLETGKVSEPIQTQYGFHIIEVTDKKEKKPFDEMKDELENSLKLSKVTPEKIQQTMKAIVEDAGLDIKDEDLENSFEQILNPQEAPAVPEEGDAPAPAEDLPAEGEDAPAEGETTEE</sequence>
<dbReference type="InterPro" id="IPR023059">
    <property type="entry name" value="Foldase_PrsA"/>
</dbReference>
<evidence type="ECO:0000256" key="8">
    <source>
        <dbReference type="ARBA" id="ARBA00023139"/>
    </source>
</evidence>
<protein>
    <recommendedName>
        <fullName evidence="11">Foldase protein PrsA</fullName>
        <ecNumber evidence="11">5.2.1.8</ecNumber>
    </recommendedName>
</protein>
<feature type="signal peptide" evidence="13">
    <location>
        <begin position="1"/>
        <end position="23"/>
    </location>
</feature>
<dbReference type="SUPFAM" id="SSF109998">
    <property type="entry name" value="Triger factor/SurA peptide-binding domain-like"/>
    <property type="match status" value="1"/>
</dbReference>
<feature type="chain" id="PRO_5039479286" description="Foldase protein PrsA" evidence="13">
    <location>
        <begin position="24"/>
        <end position="329"/>
    </location>
</feature>
<dbReference type="PANTHER" id="PTHR47245:SF1">
    <property type="entry name" value="FOLDASE PROTEIN PRSA"/>
    <property type="match status" value="1"/>
</dbReference>
<evidence type="ECO:0000256" key="6">
    <source>
        <dbReference type="ARBA" id="ARBA00023110"/>
    </source>
</evidence>
<evidence type="ECO:0000313" key="15">
    <source>
        <dbReference type="EMBL" id="TYR74911.1"/>
    </source>
</evidence>
<dbReference type="PROSITE" id="PS50198">
    <property type="entry name" value="PPIC_PPIASE_2"/>
    <property type="match status" value="1"/>
</dbReference>
<dbReference type="PROSITE" id="PS51257">
    <property type="entry name" value="PROKAR_LIPOPROTEIN"/>
    <property type="match status" value="1"/>
</dbReference>
<evidence type="ECO:0000256" key="10">
    <source>
        <dbReference type="ARBA" id="ARBA00023288"/>
    </source>
</evidence>
<dbReference type="AlphaFoldDB" id="A0A5D4KC39"/>
<feature type="domain" description="PpiC" evidence="14">
    <location>
        <begin position="143"/>
        <end position="236"/>
    </location>
</feature>
<keyword evidence="4 11" id="KW-1003">Cell membrane</keyword>
<evidence type="ECO:0000256" key="1">
    <source>
        <dbReference type="ARBA" id="ARBA00000971"/>
    </source>
</evidence>
<dbReference type="SUPFAM" id="SSF54534">
    <property type="entry name" value="FKBP-like"/>
    <property type="match status" value="1"/>
</dbReference>
<dbReference type="GO" id="GO:0005886">
    <property type="term" value="C:plasma membrane"/>
    <property type="evidence" value="ECO:0007669"/>
    <property type="project" value="UniProtKB-SubCell"/>
</dbReference>
<keyword evidence="8 11" id="KW-0564">Palmitate</keyword>
<dbReference type="GO" id="GO:0006457">
    <property type="term" value="P:protein folding"/>
    <property type="evidence" value="ECO:0007669"/>
    <property type="project" value="UniProtKB-UniRule"/>
</dbReference>
<organism evidence="15 16">
    <name type="scientific">Rossellomorea vietnamensis</name>
    <dbReference type="NCBI Taxonomy" id="218284"/>
    <lineage>
        <taxon>Bacteria</taxon>
        <taxon>Bacillati</taxon>
        <taxon>Bacillota</taxon>
        <taxon>Bacilli</taxon>
        <taxon>Bacillales</taxon>
        <taxon>Bacillaceae</taxon>
        <taxon>Rossellomorea</taxon>
    </lineage>
</organism>
<evidence type="ECO:0000256" key="4">
    <source>
        <dbReference type="ARBA" id="ARBA00022475"/>
    </source>
</evidence>